<reference evidence="3 4" key="1">
    <citation type="submission" date="2018-09" db="EMBL/GenBank/DDBJ databases">
        <title>Hymenobacter medium sp. nov., isolated from R2A medium.</title>
        <authorList>
            <person name="Yingchao G."/>
        </authorList>
    </citation>
    <scope>NUCLEOTIDE SEQUENCE [LARGE SCALE GENOMIC DNA]</scope>
    <source>
        <strain evidence="4">sh-6</strain>
    </source>
</reference>
<feature type="transmembrane region" description="Helical" evidence="1">
    <location>
        <begin position="126"/>
        <end position="145"/>
    </location>
</feature>
<dbReference type="Pfam" id="PF07578">
    <property type="entry name" value="LAB_N"/>
    <property type="match status" value="2"/>
</dbReference>
<dbReference type="EMBL" id="CP032317">
    <property type="protein sequence ID" value="AYA36362.1"/>
    <property type="molecule type" value="Genomic_DNA"/>
</dbReference>
<evidence type="ECO:0000256" key="1">
    <source>
        <dbReference type="SAM" id="Phobius"/>
    </source>
</evidence>
<dbReference type="OrthoDB" id="9793186at2"/>
<keyword evidence="3" id="KW-0808">Transferase</keyword>
<evidence type="ECO:0000313" key="3">
    <source>
        <dbReference type="EMBL" id="AYA36362.1"/>
    </source>
</evidence>
<keyword evidence="1" id="KW-1133">Transmembrane helix</keyword>
<feature type="transmembrane region" description="Helical" evidence="1">
    <location>
        <begin position="94"/>
        <end position="114"/>
    </location>
</feature>
<keyword evidence="3" id="KW-0012">Acyltransferase</keyword>
<dbReference type="SMART" id="SM01259">
    <property type="entry name" value="LAB_N"/>
    <property type="match status" value="2"/>
</dbReference>
<dbReference type="InterPro" id="IPR011499">
    <property type="entry name" value="Lipid_A_biosynth_N"/>
</dbReference>
<gene>
    <name evidence="3" type="ORF">D3Y59_04380</name>
</gene>
<dbReference type="GO" id="GO:0016746">
    <property type="term" value="F:acyltransferase activity"/>
    <property type="evidence" value="ECO:0007669"/>
    <property type="project" value="UniProtKB-KW"/>
</dbReference>
<keyword evidence="1" id="KW-0812">Transmembrane</keyword>
<dbReference type="GO" id="GO:0008915">
    <property type="term" value="F:lipid-A-disaccharide synthase activity"/>
    <property type="evidence" value="ECO:0007669"/>
    <property type="project" value="InterPro"/>
</dbReference>
<feature type="transmembrane region" description="Helical" evidence="1">
    <location>
        <begin position="157"/>
        <end position="177"/>
    </location>
</feature>
<dbReference type="AlphaFoldDB" id="A0A3B7QYB4"/>
<accession>A0A3B7QYB4</accession>
<organism evidence="3 4">
    <name type="scientific">Hymenobacter oligotrophus</name>
    <dbReference type="NCBI Taxonomy" id="2319843"/>
    <lineage>
        <taxon>Bacteria</taxon>
        <taxon>Pseudomonadati</taxon>
        <taxon>Bacteroidota</taxon>
        <taxon>Cytophagia</taxon>
        <taxon>Cytophagales</taxon>
        <taxon>Hymenobacteraceae</taxon>
        <taxon>Hymenobacter</taxon>
    </lineage>
</organism>
<protein>
    <submittedName>
        <fullName evidence="3">Lauroyl acyltransferase</fullName>
    </submittedName>
</protein>
<name>A0A3B7QYB4_9BACT</name>
<feature type="transmembrane region" description="Helical" evidence="1">
    <location>
        <begin position="63"/>
        <end position="82"/>
    </location>
</feature>
<dbReference type="RefSeq" id="WP_119443947.1">
    <property type="nucleotide sequence ID" value="NZ_CP032317.1"/>
</dbReference>
<dbReference type="GO" id="GO:0016020">
    <property type="term" value="C:membrane"/>
    <property type="evidence" value="ECO:0007669"/>
    <property type="project" value="GOC"/>
</dbReference>
<feature type="transmembrane region" description="Helical" evidence="1">
    <location>
        <begin position="6"/>
        <end position="24"/>
    </location>
</feature>
<feature type="transmembrane region" description="Helical" evidence="1">
    <location>
        <begin position="36"/>
        <end position="57"/>
    </location>
</feature>
<keyword evidence="1" id="KW-0472">Membrane</keyword>
<dbReference type="GO" id="GO:0009245">
    <property type="term" value="P:lipid A biosynthetic process"/>
    <property type="evidence" value="ECO:0007669"/>
    <property type="project" value="InterPro"/>
</dbReference>
<feature type="domain" description="Lipid A biosynthesis N-terminal" evidence="2">
    <location>
        <begin position="131"/>
        <end position="202"/>
    </location>
</feature>
<feature type="domain" description="Lipid A biosynthesis N-terminal" evidence="2">
    <location>
        <begin position="10"/>
        <end position="81"/>
    </location>
</feature>
<sequence length="229" mass="25566">MKTETVALLIGLASQLLFSSRIVVQWVQSERAKRVLVPSVFWQISLVSSFLMIIYGMLRHDPIILGAQVISYAIYIRNLQLLGEWGKLTPVFRFAAYAFPLAALGWFVAGTPHFSLQAMLSSRIPGGWLLLGAVGQTVFLLRFVYQWLYSERKGESVLPLGFWLVSFVGSVMILVYAALRHDAVLILGNVFGTVVYARNIVLLRRELQQPTTEAAANAAPIEEPEVQAR</sequence>
<keyword evidence="4" id="KW-1185">Reference proteome</keyword>
<evidence type="ECO:0000259" key="2">
    <source>
        <dbReference type="SMART" id="SM01259"/>
    </source>
</evidence>
<dbReference type="KEGG" id="hyh:D3Y59_04380"/>
<proteinExistence type="predicted"/>
<feature type="transmembrane region" description="Helical" evidence="1">
    <location>
        <begin position="183"/>
        <end position="201"/>
    </location>
</feature>
<dbReference type="Gene3D" id="1.20.1280.290">
    <property type="match status" value="2"/>
</dbReference>
<dbReference type="Proteomes" id="UP000262802">
    <property type="component" value="Chromosome"/>
</dbReference>
<evidence type="ECO:0000313" key="4">
    <source>
        <dbReference type="Proteomes" id="UP000262802"/>
    </source>
</evidence>